<dbReference type="RefSeq" id="XP_014247459.1">
    <property type="nucleotide sequence ID" value="XM_014391973.2"/>
</dbReference>
<organism evidence="5 6">
    <name type="scientific">Cimex lectularius</name>
    <name type="common">Bed bug</name>
    <name type="synonym">Acanthia lectularia</name>
    <dbReference type="NCBI Taxonomy" id="79782"/>
    <lineage>
        <taxon>Eukaryota</taxon>
        <taxon>Metazoa</taxon>
        <taxon>Ecdysozoa</taxon>
        <taxon>Arthropoda</taxon>
        <taxon>Hexapoda</taxon>
        <taxon>Insecta</taxon>
        <taxon>Pterygota</taxon>
        <taxon>Neoptera</taxon>
        <taxon>Paraneoptera</taxon>
        <taxon>Hemiptera</taxon>
        <taxon>Heteroptera</taxon>
        <taxon>Panheteroptera</taxon>
        <taxon>Cimicomorpha</taxon>
        <taxon>Cimicidae</taxon>
        <taxon>Cimex</taxon>
    </lineage>
</organism>
<evidence type="ECO:0000256" key="2">
    <source>
        <dbReference type="PROSITE-ProRule" id="PRU00192"/>
    </source>
</evidence>
<dbReference type="SUPFAM" id="SSF50044">
    <property type="entry name" value="SH3-domain"/>
    <property type="match status" value="3"/>
</dbReference>
<dbReference type="InterPro" id="IPR036028">
    <property type="entry name" value="SH3-like_dom_sf"/>
</dbReference>
<evidence type="ECO:0000256" key="1">
    <source>
        <dbReference type="ARBA" id="ARBA00022443"/>
    </source>
</evidence>
<feature type="domain" description="SH3" evidence="4">
    <location>
        <begin position="1"/>
        <end position="60"/>
    </location>
</feature>
<dbReference type="CDD" id="cd11873">
    <property type="entry name" value="SH3_CD2AP-like_1"/>
    <property type="match status" value="1"/>
</dbReference>
<evidence type="ECO:0000313" key="6">
    <source>
        <dbReference type="Proteomes" id="UP000494040"/>
    </source>
</evidence>
<feature type="compositionally biased region" description="Low complexity" evidence="3">
    <location>
        <begin position="557"/>
        <end position="568"/>
    </location>
</feature>
<dbReference type="OMA" id="HHMTTTN"/>
<feature type="region of interest" description="Disordered" evidence="3">
    <location>
        <begin position="131"/>
        <end position="170"/>
    </location>
</feature>
<dbReference type="PANTHER" id="PTHR14167:SF92">
    <property type="entry name" value="CIN85 AND CD2AP RELATED, ISOFORM J"/>
    <property type="match status" value="1"/>
</dbReference>
<feature type="region of interest" description="Disordered" evidence="3">
    <location>
        <begin position="305"/>
        <end position="399"/>
    </location>
</feature>
<feature type="region of interest" description="Disordered" evidence="3">
    <location>
        <begin position="557"/>
        <end position="598"/>
    </location>
</feature>
<dbReference type="GO" id="GO:0007015">
    <property type="term" value="P:actin filament organization"/>
    <property type="evidence" value="ECO:0007669"/>
    <property type="project" value="TreeGrafter"/>
</dbReference>
<dbReference type="InterPro" id="IPR050384">
    <property type="entry name" value="Endophilin_SH3RF"/>
</dbReference>
<dbReference type="CTD" id="43654"/>
<dbReference type="SMART" id="SM00326">
    <property type="entry name" value="SH3"/>
    <property type="match status" value="3"/>
</dbReference>
<dbReference type="CDD" id="cd11874">
    <property type="entry name" value="SH3_CD2AP-like_2"/>
    <property type="match status" value="1"/>
</dbReference>
<dbReference type="AlphaFoldDB" id="A0A8I6RJM5"/>
<keyword evidence="6" id="KW-1185">Reference proteome</keyword>
<feature type="compositionally biased region" description="Basic and acidic residues" evidence="3">
    <location>
        <begin position="131"/>
        <end position="149"/>
    </location>
</feature>
<feature type="compositionally biased region" description="Polar residues" evidence="3">
    <location>
        <begin position="583"/>
        <end position="598"/>
    </location>
</feature>
<evidence type="ECO:0000259" key="4">
    <source>
        <dbReference type="PROSITE" id="PS50002"/>
    </source>
</evidence>
<dbReference type="PROSITE" id="PS50002">
    <property type="entry name" value="SH3"/>
    <property type="match status" value="3"/>
</dbReference>
<feature type="compositionally biased region" description="Low complexity" evidence="3">
    <location>
        <begin position="267"/>
        <end position="280"/>
    </location>
</feature>
<dbReference type="InterPro" id="IPR001452">
    <property type="entry name" value="SH3_domain"/>
</dbReference>
<feature type="compositionally biased region" description="Low complexity" evidence="3">
    <location>
        <begin position="159"/>
        <end position="170"/>
    </location>
</feature>
<dbReference type="Pfam" id="PF00018">
    <property type="entry name" value="SH3_1"/>
    <property type="match status" value="1"/>
</dbReference>
<proteinExistence type="predicted"/>
<keyword evidence="1 2" id="KW-0728">SH3 domain</keyword>
<dbReference type="OrthoDB" id="73680at2759"/>
<feature type="region of interest" description="Disordered" evidence="3">
    <location>
        <begin position="257"/>
        <end position="280"/>
    </location>
</feature>
<name>A0A8I6RJM5_CIMLE</name>
<dbReference type="KEGG" id="clec:106665517"/>
<dbReference type="GO" id="GO:0016192">
    <property type="term" value="P:vesicle-mediated transport"/>
    <property type="evidence" value="ECO:0007669"/>
    <property type="project" value="UniProtKB-ARBA"/>
</dbReference>
<dbReference type="FunFam" id="2.30.30.40:FF:000072">
    <property type="entry name" value="Unconventional Myosin IB"/>
    <property type="match status" value="1"/>
</dbReference>
<dbReference type="PRINTS" id="PR00452">
    <property type="entry name" value="SH3DOMAIN"/>
</dbReference>
<reference evidence="5" key="1">
    <citation type="submission" date="2022-01" db="UniProtKB">
        <authorList>
            <consortium name="EnsemblMetazoa"/>
        </authorList>
    </citation>
    <scope>IDENTIFICATION</scope>
</reference>
<dbReference type="CDD" id="cd11875">
    <property type="entry name" value="SH3_CD2AP-like_3"/>
    <property type="match status" value="1"/>
</dbReference>
<sequence>MAEAIVEFDYKSDQPDELTIKKGDIITDISFVSEGWWEGTLTRLNKRGMFPDNFVKLVSDPDGKASSHQSSTGRKCQVLFNYKPANEDELELQIGDMIDILSEVEEGWWRGKLKNRVGVFPSNFVAEITEKNTREASQRKHKTSQDETFKSSTVLTQEHTSSTNTHSLSTSKIASTSVQLTPELPVLPPKPVKELCKAIFNYEAQNSDELTLQEGDVITLITKEGQDPGWWKGELKGKIGFFPDNFVHIITPSEDVAKPDRPSKVVSTSGKAISKSATASSMSSITSISRKFSDTAKSDIMKLDEKLNHPSVSKKPVLPPPPVKKPHRSSSDLAKSPTAPNLLSSKVMDISPTSQGAASRTGSMSLITKQTNSETATNSSNMSKWSSMTETTNDNTDGALWSKQGSYTIKTENNVVSVNSGSNEPDLDMVSRAAMLTHPTASRVKAPKRRPPSAIIKDEMKNGEEEEELAVLSTTNSTTVTSTTISHTSTVISSLSSSSSTNMRTSTMLVNGDSDSHAEKPIKAPWVKELEFNQAKKSLQSGKTRVMIGGDSAVATSSTTVAPAVNSSPTAVSPESKPLGVTLRSNQGTGSNVPRPQSLIGSLRSTLSGNSNSGDSNATVSIKQFNELQEKITKMELHFESHINTLTRTVKELTSKLEEERVRRVVMQHELEKLTGLVTQV</sequence>
<accession>A0A8I6RJM5</accession>
<dbReference type="EnsemblMetazoa" id="XM_014391973.2">
    <property type="protein sequence ID" value="XP_014247459.1"/>
    <property type="gene ID" value="LOC106665517"/>
</dbReference>
<feature type="compositionally biased region" description="Polar residues" evidence="3">
    <location>
        <begin position="351"/>
        <end position="396"/>
    </location>
</feature>
<dbReference type="GO" id="GO:0016477">
    <property type="term" value="P:cell migration"/>
    <property type="evidence" value="ECO:0007669"/>
    <property type="project" value="TreeGrafter"/>
</dbReference>
<feature type="domain" description="SH3" evidence="4">
    <location>
        <begin position="191"/>
        <end position="252"/>
    </location>
</feature>
<feature type="domain" description="SH3" evidence="4">
    <location>
        <begin position="71"/>
        <end position="130"/>
    </location>
</feature>
<protein>
    <recommendedName>
        <fullName evidence="4">SH3 domain-containing protein</fullName>
    </recommendedName>
</protein>
<dbReference type="Pfam" id="PF14604">
    <property type="entry name" value="SH3_9"/>
    <property type="match status" value="2"/>
</dbReference>
<evidence type="ECO:0000256" key="3">
    <source>
        <dbReference type="SAM" id="MobiDB-lite"/>
    </source>
</evidence>
<dbReference type="GeneID" id="106665517"/>
<dbReference type="Proteomes" id="UP000494040">
    <property type="component" value="Unassembled WGS sequence"/>
</dbReference>
<evidence type="ECO:0000313" key="5">
    <source>
        <dbReference type="EnsemblMetazoa" id="XP_014247459.1"/>
    </source>
</evidence>
<dbReference type="Gene3D" id="2.30.30.40">
    <property type="entry name" value="SH3 Domains"/>
    <property type="match status" value="3"/>
</dbReference>
<dbReference type="PANTHER" id="PTHR14167">
    <property type="entry name" value="SH3 DOMAIN-CONTAINING"/>
    <property type="match status" value="1"/>
</dbReference>
<dbReference type="PRINTS" id="PR01887">
    <property type="entry name" value="SPECTRNALPHA"/>
</dbReference>